<sequence>MIASSPITAATWSQRLRHLLLNLLVFSLCYQTANWMAESNHIQRNIAFNFETQTPFIAWMIIPYLSSGLFFIGSFFYVTSFGDLRVLSHRIVLATVIATLIFMVYPLQFSLLKPMINTPLYATLFQFLSIADRPYNQFPSLHIAYCVIFWQSLHPNLRQRPARIALAMILLLIAASTLFTYQHHCLDIVGGLLLGLSTLQLIRSDSRQTSVAFYYFIAATIVVLIGSLALTYWFALYISFSLLLVGWAYHRHNRHFLHKKAGQHPLWIWLLFAPYLAGYWITWKLVQYKERQHPAFTQFSQQLWIGRRLTPHEAKQLPSDCVVFDLSPELSEASCLSKQHYWHFPILDLIHPPTQLIAEIAASIHHEIALGRVVYLHCAMGYSRCKLVANHVFSETKAIQ</sequence>
<dbReference type="AlphaFoldDB" id="A0A2S9H152"/>
<keyword evidence="4" id="KW-1185">Reference proteome</keyword>
<evidence type="ECO:0000313" key="3">
    <source>
        <dbReference type="EMBL" id="PRC93673.1"/>
    </source>
</evidence>
<protein>
    <submittedName>
        <fullName evidence="3">PAP2 superfamily</fullName>
    </submittedName>
</protein>
<dbReference type="Gene3D" id="3.90.190.10">
    <property type="entry name" value="Protein tyrosine phosphatase superfamily"/>
    <property type="match status" value="1"/>
</dbReference>
<feature type="transmembrane region" description="Helical" evidence="1">
    <location>
        <begin position="214"/>
        <end position="247"/>
    </location>
</feature>
<feature type="transmembrane region" description="Helical" evidence="1">
    <location>
        <begin position="91"/>
        <end position="111"/>
    </location>
</feature>
<evidence type="ECO:0000313" key="4">
    <source>
        <dbReference type="Proteomes" id="UP000237839"/>
    </source>
</evidence>
<dbReference type="SUPFAM" id="SSF52799">
    <property type="entry name" value="(Phosphotyrosine protein) phosphatases II"/>
    <property type="match status" value="1"/>
</dbReference>
<feature type="transmembrane region" description="Helical" evidence="1">
    <location>
        <begin position="162"/>
        <end position="180"/>
    </location>
</feature>
<gene>
    <name evidence="3" type="ORF">S2091_1674</name>
</gene>
<dbReference type="InterPro" id="IPR026841">
    <property type="entry name" value="Aur1/Ipt1"/>
</dbReference>
<proteinExistence type="predicted"/>
<organism evidence="3 4">
    <name type="scientific">Solimicrobium silvestre</name>
    <dbReference type="NCBI Taxonomy" id="2099400"/>
    <lineage>
        <taxon>Bacteria</taxon>
        <taxon>Pseudomonadati</taxon>
        <taxon>Pseudomonadota</taxon>
        <taxon>Betaproteobacteria</taxon>
        <taxon>Burkholderiales</taxon>
        <taxon>Oxalobacteraceae</taxon>
        <taxon>Solimicrobium</taxon>
    </lineage>
</organism>
<feature type="transmembrane region" description="Helical" evidence="1">
    <location>
        <begin position="57"/>
        <end position="79"/>
    </location>
</feature>
<feature type="transmembrane region" description="Helical" evidence="1">
    <location>
        <begin position="19"/>
        <end position="37"/>
    </location>
</feature>
<name>A0A2S9H152_9BURK</name>
<keyword evidence="1" id="KW-0812">Transmembrane</keyword>
<dbReference type="InterPro" id="IPR029021">
    <property type="entry name" value="Prot-tyrosine_phosphatase-like"/>
</dbReference>
<dbReference type="PANTHER" id="PTHR47216">
    <property type="match status" value="1"/>
</dbReference>
<dbReference type="SUPFAM" id="SSF48317">
    <property type="entry name" value="Acid phosphatase/Vanadium-dependent haloperoxidase"/>
    <property type="match status" value="1"/>
</dbReference>
<dbReference type="Proteomes" id="UP000237839">
    <property type="component" value="Unassembled WGS sequence"/>
</dbReference>
<feature type="domain" description="Inositolphosphotransferase Aur1/Ipt1" evidence="2">
    <location>
        <begin position="76"/>
        <end position="196"/>
    </location>
</feature>
<dbReference type="OrthoDB" id="256494at2"/>
<reference evidence="3 4" key="1">
    <citation type="submission" date="2018-02" db="EMBL/GenBank/DDBJ databases">
        <title>Solimicrobium silvestre gen. nov., sp. nov., isolated from alpine forest soil.</title>
        <authorList>
            <person name="Margesin R."/>
            <person name="Albuquerque L."/>
            <person name="Zhang D.-C."/>
            <person name="Froufe H.J.C."/>
            <person name="Severino R."/>
            <person name="Roxo I."/>
            <person name="Egas C."/>
            <person name="Da Costa M.S."/>
        </authorList>
    </citation>
    <scope>NUCLEOTIDE SEQUENCE [LARGE SCALE GENOMIC DNA]</scope>
    <source>
        <strain evidence="3 4">S20-91</strain>
    </source>
</reference>
<dbReference type="RefSeq" id="WP_105531335.1">
    <property type="nucleotide sequence ID" value="NZ_PUGF01000006.1"/>
</dbReference>
<comment type="caution">
    <text evidence="3">The sequence shown here is derived from an EMBL/GenBank/DDBJ whole genome shotgun (WGS) entry which is preliminary data.</text>
</comment>
<evidence type="ECO:0000259" key="2">
    <source>
        <dbReference type="Pfam" id="PF14378"/>
    </source>
</evidence>
<dbReference type="Pfam" id="PF14378">
    <property type="entry name" value="PAP2_3"/>
    <property type="match status" value="1"/>
</dbReference>
<dbReference type="EMBL" id="PUGF01000006">
    <property type="protein sequence ID" value="PRC93673.1"/>
    <property type="molecule type" value="Genomic_DNA"/>
</dbReference>
<dbReference type="InterPro" id="IPR036938">
    <property type="entry name" value="PAP2/HPO_sf"/>
</dbReference>
<accession>A0A2S9H152</accession>
<keyword evidence="1" id="KW-0472">Membrane</keyword>
<keyword evidence="1" id="KW-1133">Transmembrane helix</keyword>
<dbReference type="PANTHER" id="PTHR47216:SF4">
    <property type="entry name" value="OS01G0859400 PROTEIN"/>
    <property type="match status" value="1"/>
</dbReference>
<evidence type="ECO:0000256" key="1">
    <source>
        <dbReference type="SAM" id="Phobius"/>
    </source>
</evidence>
<feature type="transmembrane region" description="Helical" evidence="1">
    <location>
        <begin position="267"/>
        <end position="286"/>
    </location>
</feature>